<dbReference type="AlphaFoldDB" id="A0AAD7UDM2"/>
<name>A0AAD7UDM2_9STRA</name>
<keyword evidence="3" id="KW-1185">Reference proteome</keyword>
<reference evidence="2" key="1">
    <citation type="submission" date="2023-01" db="EMBL/GenBank/DDBJ databases">
        <title>Metagenome sequencing of chrysophaentin producing Chrysophaeum taylorii.</title>
        <authorList>
            <person name="Davison J."/>
            <person name="Bewley C."/>
        </authorList>
    </citation>
    <scope>NUCLEOTIDE SEQUENCE</scope>
    <source>
        <strain evidence="2">NIES-1699</strain>
    </source>
</reference>
<dbReference type="Proteomes" id="UP001230188">
    <property type="component" value="Unassembled WGS sequence"/>
</dbReference>
<gene>
    <name evidence="2" type="ORF">CTAYLR_001526</name>
</gene>
<evidence type="ECO:0000313" key="2">
    <source>
        <dbReference type="EMBL" id="KAJ8602999.1"/>
    </source>
</evidence>
<comment type="caution">
    <text evidence="2">The sequence shown here is derived from an EMBL/GenBank/DDBJ whole genome shotgun (WGS) entry which is preliminary data.</text>
</comment>
<evidence type="ECO:0000313" key="3">
    <source>
        <dbReference type="Proteomes" id="UP001230188"/>
    </source>
</evidence>
<keyword evidence="1" id="KW-0472">Membrane</keyword>
<dbReference type="EMBL" id="JAQMWT010000362">
    <property type="protein sequence ID" value="KAJ8602999.1"/>
    <property type="molecule type" value="Genomic_DNA"/>
</dbReference>
<feature type="transmembrane region" description="Helical" evidence="1">
    <location>
        <begin position="142"/>
        <end position="160"/>
    </location>
</feature>
<feature type="transmembrane region" description="Helical" evidence="1">
    <location>
        <begin position="31"/>
        <end position="51"/>
    </location>
</feature>
<feature type="transmembrane region" description="Helical" evidence="1">
    <location>
        <begin position="63"/>
        <end position="85"/>
    </location>
</feature>
<evidence type="ECO:0000256" key="1">
    <source>
        <dbReference type="SAM" id="Phobius"/>
    </source>
</evidence>
<proteinExistence type="predicted"/>
<keyword evidence="1" id="KW-0812">Transmembrane</keyword>
<accession>A0AAD7UDM2</accession>
<keyword evidence="1" id="KW-1133">Transmembrane helix</keyword>
<organism evidence="2 3">
    <name type="scientific">Chrysophaeum taylorii</name>
    <dbReference type="NCBI Taxonomy" id="2483200"/>
    <lineage>
        <taxon>Eukaryota</taxon>
        <taxon>Sar</taxon>
        <taxon>Stramenopiles</taxon>
        <taxon>Ochrophyta</taxon>
        <taxon>Pelagophyceae</taxon>
        <taxon>Pelagomonadales</taxon>
        <taxon>Pelagomonadaceae</taxon>
        <taxon>Chrysophaeum</taxon>
    </lineage>
</organism>
<feature type="transmembrane region" description="Helical" evidence="1">
    <location>
        <begin position="117"/>
        <end position="136"/>
    </location>
</feature>
<protein>
    <submittedName>
        <fullName evidence="2">Uncharacterized protein</fullName>
    </submittedName>
</protein>
<sequence length="201" mass="21715">MLEAEREALRWEAFHSSLNVVERELNTLTNYLSNIGTQAALISGFVFATFAPVGAQAPGLKAVYYASASLTFGLMIYCLVTSTLVTSLGPTMALKGQDGSAMRVAVEYMKDERKRTFISFAAGAVCFEIVVIAQIWISISDIPVAIACTLLLLACFAWLAHSAHRIFSRFSVPESSPTTGQGVVTGKVFLRKAFNATSSSR</sequence>